<dbReference type="InterPro" id="IPR009045">
    <property type="entry name" value="Zn_M74/Hedgehog-like"/>
</dbReference>
<keyword evidence="1" id="KW-0472">Membrane</keyword>
<evidence type="ECO:0000259" key="2">
    <source>
        <dbReference type="Pfam" id="PF02557"/>
    </source>
</evidence>
<evidence type="ECO:0000256" key="1">
    <source>
        <dbReference type="SAM" id="Phobius"/>
    </source>
</evidence>
<proteinExistence type="predicted"/>
<keyword evidence="3" id="KW-0121">Carboxypeptidase</keyword>
<comment type="caution">
    <text evidence="3">The sequence shown here is derived from an EMBL/GenBank/DDBJ whole genome shotgun (WGS) entry which is preliminary data.</text>
</comment>
<keyword evidence="1" id="KW-0812">Transmembrane</keyword>
<dbReference type="Pfam" id="PF02557">
    <property type="entry name" value="VanY"/>
    <property type="match status" value="1"/>
</dbReference>
<keyword evidence="1" id="KW-1133">Transmembrane helix</keyword>
<name>A0A561T5D5_9PSEU</name>
<feature type="domain" description="D-alanyl-D-alanine carboxypeptidase-like core" evidence="2">
    <location>
        <begin position="84"/>
        <end position="186"/>
    </location>
</feature>
<dbReference type="InterPro" id="IPR003709">
    <property type="entry name" value="VanY-like_core_dom"/>
</dbReference>
<dbReference type="PANTHER" id="PTHR34385">
    <property type="entry name" value="D-ALANYL-D-ALANINE CARBOXYPEPTIDASE"/>
    <property type="match status" value="1"/>
</dbReference>
<feature type="transmembrane region" description="Helical" evidence="1">
    <location>
        <begin position="20"/>
        <end position="45"/>
    </location>
</feature>
<dbReference type="PANTHER" id="PTHR34385:SF1">
    <property type="entry name" value="PEPTIDOGLYCAN L-ALANYL-D-GLUTAMATE ENDOPEPTIDASE CWLK"/>
    <property type="match status" value="1"/>
</dbReference>
<dbReference type="GO" id="GO:0004180">
    <property type="term" value="F:carboxypeptidase activity"/>
    <property type="evidence" value="ECO:0007669"/>
    <property type="project" value="UniProtKB-KW"/>
</dbReference>
<dbReference type="EMBL" id="VIWU01000001">
    <property type="protein sequence ID" value="TWF82324.1"/>
    <property type="molecule type" value="Genomic_DNA"/>
</dbReference>
<dbReference type="Gene3D" id="3.30.1380.10">
    <property type="match status" value="1"/>
</dbReference>
<evidence type="ECO:0000313" key="3">
    <source>
        <dbReference type="EMBL" id="TWF82324.1"/>
    </source>
</evidence>
<dbReference type="SUPFAM" id="SSF55166">
    <property type="entry name" value="Hedgehog/DD-peptidase"/>
    <property type="match status" value="1"/>
</dbReference>
<organism evidence="3 4">
    <name type="scientific">Pseudonocardia hierapolitana</name>
    <dbReference type="NCBI Taxonomy" id="1128676"/>
    <lineage>
        <taxon>Bacteria</taxon>
        <taxon>Bacillati</taxon>
        <taxon>Actinomycetota</taxon>
        <taxon>Actinomycetes</taxon>
        <taxon>Pseudonocardiales</taxon>
        <taxon>Pseudonocardiaceae</taxon>
        <taxon>Pseudonocardia</taxon>
    </lineage>
</organism>
<gene>
    <name evidence="3" type="ORF">FHX44_118273</name>
</gene>
<keyword evidence="4" id="KW-1185">Reference proteome</keyword>
<dbReference type="AlphaFoldDB" id="A0A561T5D5"/>
<keyword evidence="3" id="KW-0378">Hydrolase</keyword>
<dbReference type="InterPro" id="IPR052179">
    <property type="entry name" value="DD-CPase-like"/>
</dbReference>
<reference evidence="3 4" key="1">
    <citation type="submission" date="2019-06" db="EMBL/GenBank/DDBJ databases">
        <title>Sequencing the genomes of 1000 actinobacteria strains.</title>
        <authorList>
            <person name="Klenk H.-P."/>
        </authorList>
    </citation>
    <scope>NUCLEOTIDE SEQUENCE [LARGE SCALE GENOMIC DNA]</scope>
    <source>
        <strain evidence="3 4">DSM 45671</strain>
    </source>
</reference>
<dbReference type="GO" id="GO:0006508">
    <property type="term" value="P:proteolysis"/>
    <property type="evidence" value="ECO:0007669"/>
    <property type="project" value="InterPro"/>
</dbReference>
<evidence type="ECO:0000313" key="4">
    <source>
        <dbReference type="Proteomes" id="UP000321261"/>
    </source>
</evidence>
<sequence length="205" mass="22003">MGRFEPVPTAHATRTRDAVIGMLMASVCGAVAALGVLGATGRVVLVWDRVVGRPLAIVEEMPGPETGPDCPLDARYVDEPPDRMPPDTLAAWQRLRTAAGGDGVQLCLNDGKRSREQQARQFADAVQQFGSAELASKYVLQPDESMHVVGIAVDIQPLASAGWVERNGAALGWCRRYENEPWHFEYDLAYATSGCPALLPSATGS</sequence>
<dbReference type="Proteomes" id="UP000321261">
    <property type="component" value="Unassembled WGS sequence"/>
</dbReference>
<dbReference type="OrthoDB" id="3293184at2"/>
<protein>
    <submittedName>
        <fullName evidence="3">D-alanyl-D-alanine carboxypeptidase-like protein</fullName>
    </submittedName>
</protein>
<accession>A0A561T5D5</accession>
<keyword evidence="3" id="KW-0645">Protease</keyword>